<dbReference type="NCBIfam" id="NF008572">
    <property type="entry name" value="PRK11524.1"/>
    <property type="match status" value="1"/>
</dbReference>
<gene>
    <name evidence="7" type="ORF">TART1_2097</name>
</gene>
<dbReference type="EC" id="2.1.1.-" evidence="5"/>
<dbReference type="InterPro" id="IPR001091">
    <property type="entry name" value="RM_Methyltransferase"/>
</dbReference>
<dbReference type="SUPFAM" id="SSF53335">
    <property type="entry name" value="S-adenosyl-L-methionine-dependent methyltransferases"/>
    <property type="match status" value="1"/>
</dbReference>
<evidence type="ECO:0000256" key="1">
    <source>
        <dbReference type="ARBA" id="ARBA00006594"/>
    </source>
</evidence>
<dbReference type="InterPro" id="IPR002941">
    <property type="entry name" value="DNA_methylase_N4/N6"/>
</dbReference>
<evidence type="ECO:0000256" key="3">
    <source>
        <dbReference type="ARBA" id="ARBA00022679"/>
    </source>
</evidence>
<reference evidence="8" key="1">
    <citation type="submission" date="2018-05" db="EMBL/GenBank/DDBJ databases">
        <authorList>
            <person name="Strepis N."/>
        </authorList>
    </citation>
    <scope>NUCLEOTIDE SEQUENCE [LARGE SCALE GENOMIC DNA]</scope>
</reference>
<comment type="similarity">
    <text evidence="1 5">Belongs to the N(4)/N(6)-methyltransferase family.</text>
</comment>
<feature type="domain" description="DNA methylase N-4/N-6" evidence="6">
    <location>
        <begin position="26"/>
        <end position="244"/>
    </location>
</feature>
<dbReference type="PRINTS" id="PR00508">
    <property type="entry name" value="S21N4MTFRASE"/>
</dbReference>
<evidence type="ECO:0000256" key="4">
    <source>
        <dbReference type="ARBA" id="ARBA00022747"/>
    </source>
</evidence>
<evidence type="ECO:0000256" key="2">
    <source>
        <dbReference type="ARBA" id="ARBA00022603"/>
    </source>
</evidence>
<protein>
    <recommendedName>
        <fullName evidence="5">Methyltransferase</fullName>
        <ecNumber evidence="5">2.1.1.-</ecNumber>
    </recommendedName>
</protein>
<evidence type="ECO:0000313" key="7">
    <source>
        <dbReference type="EMBL" id="SYZ79270.1"/>
    </source>
</evidence>
<name>A0A383TG01_9LACT</name>
<evidence type="ECO:0000259" key="6">
    <source>
        <dbReference type="Pfam" id="PF01555"/>
    </source>
</evidence>
<dbReference type="Gene3D" id="3.40.50.150">
    <property type="entry name" value="Vaccinia Virus protein VP39"/>
    <property type="match status" value="1"/>
</dbReference>
<accession>A0A383TG01</accession>
<dbReference type="EMBL" id="UNRR01000027">
    <property type="protein sequence ID" value="SYZ79270.1"/>
    <property type="molecule type" value="Genomic_DNA"/>
</dbReference>
<keyword evidence="4" id="KW-0680">Restriction system</keyword>
<dbReference type="Proteomes" id="UP000262072">
    <property type="component" value="Unassembled WGS sequence"/>
</dbReference>
<evidence type="ECO:0000256" key="5">
    <source>
        <dbReference type="RuleBase" id="RU362026"/>
    </source>
</evidence>
<dbReference type="Pfam" id="PF01555">
    <property type="entry name" value="N6_N4_Mtase"/>
    <property type="match status" value="1"/>
</dbReference>
<dbReference type="AlphaFoldDB" id="A0A383TG01"/>
<sequence>MKYMKTTIINSDIFEGLDLIPNGSANLIFTDPPYNLKKKYADDISDAWDSDDNYIMWVYKWLDIAIDKLADDGSLYIMNTTQNMPYIDIYLRKKLCVKSRIVWAYDSSGVQARKHFGSLYEPILFCTKHKSKYTFNSEDIMVPAKTGGERKLIDYRKNPPEKYNSFKVPGNVWDFSRVRYKMKEYVNHPSQKPEALLERIVKASSNENDVVLDLFAGTFSMGRVAQRLQREYIGIELSETYCKTGHVRLENSKLILR</sequence>
<evidence type="ECO:0000313" key="8">
    <source>
        <dbReference type="Proteomes" id="UP000262072"/>
    </source>
</evidence>
<dbReference type="GO" id="GO:0003677">
    <property type="term" value="F:DNA binding"/>
    <property type="evidence" value="ECO:0007669"/>
    <property type="project" value="InterPro"/>
</dbReference>
<dbReference type="InterPro" id="IPR002052">
    <property type="entry name" value="DNA_methylase_N6_adenine_CS"/>
</dbReference>
<dbReference type="InterPro" id="IPR029063">
    <property type="entry name" value="SAM-dependent_MTases_sf"/>
</dbReference>
<dbReference type="GO" id="GO:0008170">
    <property type="term" value="F:N-methyltransferase activity"/>
    <property type="evidence" value="ECO:0007669"/>
    <property type="project" value="InterPro"/>
</dbReference>
<organism evidence="7 8">
    <name type="scientific">Trichococcus shcherbakoviae</name>
    <dbReference type="NCBI Taxonomy" id="2094020"/>
    <lineage>
        <taxon>Bacteria</taxon>
        <taxon>Bacillati</taxon>
        <taxon>Bacillota</taxon>
        <taxon>Bacilli</taxon>
        <taxon>Lactobacillales</taxon>
        <taxon>Carnobacteriaceae</taxon>
        <taxon>Trichococcus</taxon>
    </lineage>
</organism>
<dbReference type="GO" id="GO:0032259">
    <property type="term" value="P:methylation"/>
    <property type="evidence" value="ECO:0007669"/>
    <property type="project" value="UniProtKB-KW"/>
</dbReference>
<keyword evidence="2 7" id="KW-0489">Methyltransferase</keyword>
<dbReference type="GO" id="GO:0009307">
    <property type="term" value="P:DNA restriction-modification system"/>
    <property type="evidence" value="ECO:0007669"/>
    <property type="project" value="UniProtKB-KW"/>
</dbReference>
<proteinExistence type="inferred from homology"/>
<keyword evidence="3" id="KW-0808">Transferase</keyword>
<dbReference type="PROSITE" id="PS00092">
    <property type="entry name" value="N6_MTASE"/>
    <property type="match status" value="1"/>
</dbReference>